<evidence type="ECO:0000256" key="3">
    <source>
        <dbReference type="ARBA" id="ARBA00022801"/>
    </source>
</evidence>
<dbReference type="SMART" id="SM00849">
    <property type="entry name" value="Lactamase_B"/>
    <property type="match status" value="1"/>
</dbReference>
<gene>
    <name evidence="6" type="ORF">D5S18_14455</name>
</gene>
<dbReference type="PANTHER" id="PTHR42978">
    <property type="entry name" value="QUORUM-QUENCHING LACTONASE YTNP-RELATED-RELATED"/>
    <property type="match status" value="1"/>
</dbReference>
<dbReference type="GO" id="GO:0016787">
    <property type="term" value="F:hydrolase activity"/>
    <property type="evidence" value="ECO:0007669"/>
    <property type="project" value="UniProtKB-KW"/>
</dbReference>
<dbReference type="OrthoDB" id="5177904at2"/>
<evidence type="ECO:0000313" key="6">
    <source>
        <dbReference type="EMBL" id="RJO75623.1"/>
    </source>
</evidence>
<dbReference type="InterPro" id="IPR001279">
    <property type="entry name" value="Metallo-B-lactamas"/>
</dbReference>
<accession>A0A3A4K568</accession>
<keyword evidence="3 6" id="KW-0378">Hydrolase</keyword>
<dbReference type="GO" id="GO:0046872">
    <property type="term" value="F:metal ion binding"/>
    <property type="evidence" value="ECO:0007669"/>
    <property type="project" value="UniProtKB-KW"/>
</dbReference>
<name>A0A3A4K568_9NOCA</name>
<comment type="caution">
    <text evidence="6">The sequence shown here is derived from an EMBL/GenBank/DDBJ whole genome shotgun (WGS) entry which is preliminary data.</text>
</comment>
<keyword evidence="2" id="KW-0479">Metal-binding</keyword>
<sequence length="185" mass="20408">MRCAGISGRARWLQPIADVVFTHLHFDHVGWASHRDAPVFPSATYRVHQADWDHFVAGPRRSQAAVDKLTPIVDQLELFDADFTIAPGLDARHAPGHTPGSTIYIASSGGRRALLLGDIVHSVVQFEERDWEVIWDVDHAAASALRNRIADEAANTEDLLAAAHFPNMSFGRILTTDGPRRFVAV</sequence>
<dbReference type="SUPFAM" id="SSF56281">
    <property type="entry name" value="Metallo-hydrolase/oxidoreductase"/>
    <property type="match status" value="1"/>
</dbReference>
<keyword evidence="4" id="KW-0862">Zinc</keyword>
<dbReference type="Pfam" id="PF00753">
    <property type="entry name" value="Lactamase_B"/>
    <property type="match status" value="1"/>
</dbReference>
<evidence type="ECO:0000259" key="5">
    <source>
        <dbReference type="SMART" id="SM00849"/>
    </source>
</evidence>
<dbReference type="AlphaFoldDB" id="A0A3A4K568"/>
<feature type="domain" description="Metallo-beta-lactamase" evidence="5">
    <location>
        <begin position="8"/>
        <end position="164"/>
    </location>
</feature>
<organism evidence="6 7">
    <name type="scientific">Nocardia panacis</name>
    <dbReference type="NCBI Taxonomy" id="2340916"/>
    <lineage>
        <taxon>Bacteria</taxon>
        <taxon>Bacillati</taxon>
        <taxon>Actinomycetota</taxon>
        <taxon>Actinomycetes</taxon>
        <taxon>Mycobacteriales</taxon>
        <taxon>Nocardiaceae</taxon>
        <taxon>Nocardia</taxon>
    </lineage>
</organism>
<reference evidence="6 7" key="1">
    <citation type="submission" date="2018-09" db="EMBL/GenBank/DDBJ databases">
        <title>YIM PH21274 draft genome.</title>
        <authorList>
            <person name="Miao C."/>
        </authorList>
    </citation>
    <scope>NUCLEOTIDE SEQUENCE [LARGE SCALE GENOMIC DNA]</scope>
    <source>
        <strain evidence="6 7">YIM PH 21724</strain>
    </source>
</reference>
<dbReference type="InterPro" id="IPR051013">
    <property type="entry name" value="MBL_superfamily_lactonases"/>
</dbReference>
<evidence type="ECO:0000256" key="4">
    <source>
        <dbReference type="ARBA" id="ARBA00022833"/>
    </source>
</evidence>
<dbReference type="Gene3D" id="3.60.15.10">
    <property type="entry name" value="Ribonuclease Z/Hydroxyacylglutathione hydrolase-like"/>
    <property type="match status" value="1"/>
</dbReference>
<protein>
    <submittedName>
        <fullName evidence="6">MBL fold metallo-hydrolase</fullName>
    </submittedName>
</protein>
<dbReference type="EMBL" id="QZFU01000018">
    <property type="protein sequence ID" value="RJO75623.1"/>
    <property type="molecule type" value="Genomic_DNA"/>
</dbReference>
<dbReference type="InterPro" id="IPR036866">
    <property type="entry name" value="RibonucZ/Hydroxyglut_hydro"/>
</dbReference>
<proteinExistence type="inferred from homology"/>
<comment type="similarity">
    <text evidence="1">Belongs to the metallo-beta-lactamase superfamily.</text>
</comment>
<keyword evidence="7" id="KW-1185">Reference proteome</keyword>
<dbReference type="PANTHER" id="PTHR42978:SF6">
    <property type="entry name" value="QUORUM-QUENCHING LACTONASE YTNP-RELATED"/>
    <property type="match status" value="1"/>
</dbReference>
<evidence type="ECO:0000313" key="7">
    <source>
        <dbReference type="Proteomes" id="UP000266677"/>
    </source>
</evidence>
<evidence type="ECO:0000256" key="2">
    <source>
        <dbReference type="ARBA" id="ARBA00022723"/>
    </source>
</evidence>
<evidence type="ECO:0000256" key="1">
    <source>
        <dbReference type="ARBA" id="ARBA00007749"/>
    </source>
</evidence>
<dbReference type="Proteomes" id="UP000266677">
    <property type="component" value="Unassembled WGS sequence"/>
</dbReference>